<dbReference type="GO" id="GO:0016787">
    <property type="term" value="F:hydrolase activity"/>
    <property type="evidence" value="ECO:0007669"/>
    <property type="project" value="TreeGrafter"/>
</dbReference>
<dbReference type="Proteomes" id="UP000014216">
    <property type="component" value="Unassembled WGS sequence"/>
</dbReference>
<keyword evidence="8" id="KW-1185">Reference proteome</keyword>
<name>S0G3M3_9BACT</name>
<dbReference type="InterPro" id="IPR012506">
    <property type="entry name" value="TMEM86B-like"/>
</dbReference>
<feature type="transmembrane region" description="Helical" evidence="6">
    <location>
        <begin position="81"/>
        <end position="100"/>
    </location>
</feature>
<evidence type="ECO:0000256" key="2">
    <source>
        <dbReference type="ARBA" id="ARBA00007375"/>
    </source>
</evidence>
<keyword evidence="5 6" id="KW-0472">Membrane</keyword>
<protein>
    <submittedName>
        <fullName evidence="7">YhhN-like family protein</fullName>
    </submittedName>
</protein>
<evidence type="ECO:0000256" key="1">
    <source>
        <dbReference type="ARBA" id="ARBA00004141"/>
    </source>
</evidence>
<proteinExistence type="inferred from homology"/>
<evidence type="ECO:0000256" key="3">
    <source>
        <dbReference type="ARBA" id="ARBA00022692"/>
    </source>
</evidence>
<dbReference type="RefSeq" id="WP_006966628.1">
    <property type="nucleotide sequence ID" value="NZ_APJX01000006.1"/>
</dbReference>
<feature type="transmembrane region" description="Helical" evidence="6">
    <location>
        <begin position="52"/>
        <end position="74"/>
    </location>
</feature>
<dbReference type="Pfam" id="PF07947">
    <property type="entry name" value="YhhN"/>
    <property type="match status" value="1"/>
</dbReference>
<evidence type="ECO:0000313" key="7">
    <source>
        <dbReference type="EMBL" id="EMS78827.1"/>
    </source>
</evidence>
<evidence type="ECO:0000256" key="4">
    <source>
        <dbReference type="ARBA" id="ARBA00022989"/>
    </source>
</evidence>
<reference evidence="7 8" key="1">
    <citation type="journal article" date="2013" name="Genome Announc.">
        <title>Draft Genome Sequence of Desulfotignum phosphitoxidans DSM 13687 Strain FiPS-3.</title>
        <authorList>
            <person name="Poehlein A."/>
            <person name="Daniel R."/>
            <person name="Simeonova D.D."/>
        </authorList>
    </citation>
    <scope>NUCLEOTIDE SEQUENCE [LARGE SCALE GENOMIC DNA]</scope>
    <source>
        <strain evidence="7 8">DSM 13687</strain>
    </source>
</reference>
<comment type="subcellular location">
    <subcellularLocation>
        <location evidence="1">Membrane</location>
        <topology evidence="1">Multi-pass membrane protein</topology>
    </subcellularLocation>
</comment>
<feature type="transmembrane region" description="Helical" evidence="6">
    <location>
        <begin position="165"/>
        <end position="182"/>
    </location>
</feature>
<dbReference type="PANTHER" id="PTHR31885">
    <property type="entry name" value="GH04784P"/>
    <property type="match status" value="1"/>
</dbReference>
<keyword evidence="4 6" id="KW-1133">Transmembrane helix</keyword>
<sequence>MIYIIFAAVPLLAGLLYASRQESIIGELLTKPLLSVLFIVTAVIQPHTDTPYYPLVLTGLILCLIGDVCLIFILSRKVFTAGLGAFLAGHIMYVAAFVTLGVTGPLVWTAGLICLGLSACVFLWLRPHLGDMRIPVTAYIVIITAMVICAAAFMNNPGLDPKARALVFGGALLFYVSDIFVARQRFVTKAFVNRSAGLPLYYAGQFMIAFSTGLV</sequence>
<dbReference type="AlphaFoldDB" id="S0G3M3"/>
<dbReference type="EMBL" id="APJX01000006">
    <property type="protein sequence ID" value="EMS78827.1"/>
    <property type="molecule type" value="Genomic_DNA"/>
</dbReference>
<comment type="caution">
    <text evidence="7">The sequence shown here is derived from an EMBL/GenBank/DDBJ whole genome shotgun (WGS) entry which is preliminary data.</text>
</comment>
<dbReference type="OrthoDB" id="345840at2"/>
<organism evidence="7 8">
    <name type="scientific">Desulfotignum phosphitoxidans DSM 13687</name>
    <dbReference type="NCBI Taxonomy" id="1286635"/>
    <lineage>
        <taxon>Bacteria</taxon>
        <taxon>Pseudomonadati</taxon>
        <taxon>Thermodesulfobacteriota</taxon>
        <taxon>Desulfobacteria</taxon>
        <taxon>Desulfobacterales</taxon>
        <taxon>Desulfobacteraceae</taxon>
        <taxon>Desulfotignum</taxon>
    </lineage>
</organism>
<gene>
    <name evidence="7" type="ORF">Dpo_6c00260</name>
</gene>
<comment type="similarity">
    <text evidence="2">Belongs to the TMEM86 family.</text>
</comment>
<keyword evidence="3 6" id="KW-0812">Transmembrane</keyword>
<evidence type="ECO:0000313" key="8">
    <source>
        <dbReference type="Proteomes" id="UP000014216"/>
    </source>
</evidence>
<dbReference type="PANTHER" id="PTHR31885:SF6">
    <property type="entry name" value="GH04784P"/>
    <property type="match status" value="1"/>
</dbReference>
<feature type="transmembrane region" description="Helical" evidence="6">
    <location>
        <begin position="136"/>
        <end position="153"/>
    </location>
</feature>
<accession>S0G3M3</accession>
<feature type="transmembrane region" description="Helical" evidence="6">
    <location>
        <begin position="106"/>
        <end position="124"/>
    </location>
</feature>
<evidence type="ECO:0000256" key="6">
    <source>
        <dbReference type="SAM" id="Phobius"/>
    </source>
</evidence>
<evidence type="ECO:0000256" key="5">
    <source>
        <dbReference type="ARBA" id="ARBA00023136"/>
    </source>
</evidence>
<dbReference type="GO" id="GO:0016020">
    <property type="term" value="C:membrane"/>
    <property type="evidence" value="ECO:0007669"/>
    <property type="project" value="UniProtKB-SubCell"/>
</dbReference>